<dbReference type="InterPro" id="IPR024747">
    <property type="entry name" value="Pyridox_Oxase-rel"/>
</dbReference>
<evidence type="ECO:0000313" key="2">
    <source>
        <dbReference type="Proteomes" id="UP000501240"/>
    </source>
</evidence>
<dbReference type="AlphaFoldDB" id="A0A7D4A2R2"/>
<dbReference type="Pfam" id="PF12900">
    <property type="entry name" value="Pyridox_ox_2"/>
    <property type="match status" value="1"/>
</dbReference>
<dbReference type="InterPro" id="IPR012349">
    <property type="entry name" value="Split_barrel_FMN-bd"/>
</dbReference>
<evidence type="ECO:0008006" key="3">
    <source>
        <dbReference type="Google" id="ProtNLM"/>
    </source>
</evidence>
<accession>A0A7D4A2R2</accession>
<reference evidence="1 2" key="1">
    <citation type="submission" date="2020-05" db="EMBL/GenBank/DDBJ databases">
        <title>Actinomadura verrucosospora NRRL-B18236 (PFL_A860) Genome sequencing and assembly.</title>
        <authorList>
            <person name="Samborskyy M."/>
        </authorList>
    </citation>
    <scope>NUCLEOTIDE SEQUENCE [LARGE SCALE GENOMIC DNA]</scope>
    <source>
        <strain evidence="1 2">NRRL:B18236</strain>
    </source>
</reference>
<dbReference type="Proteomes" id="UP000501240">
    <property type="component" value="Chromosome"/>
</dbReference>
<protein>
    <recommendedName>
        <fullName evidence="3">Pyridoxamine 5'-phosphate oxidase-like FMN-binding protein</fullName>
    </recommendedName>
</protein>
<name>A0A7D4A2R2_ACTVE</name>
<keyword evidence="2" id="KW-1185">Reference proteome</keyword>
<evidence type="ECO:0000313" key="1">
    <source>
        <dbReference type="EMBL" id="QKG27126.1"/>
    </source>
</evidence>
<dbReference type="Gene3D" id="2.30.110.10">
    <property type="entry name" value="Electron Transport, Fmn-binding Protein, Chain A"/>
    <property type="match status" value="1"/>
</dbReference>
<dbReference type="EMBL" id="CP053892">
    <property type="protein sequence ID" value="QKG27126.1"/>
    <property type="molecule type" value="Genomic_DNA"/>
</dbReference>
<proteinExistence type="predicted"/>
<sequence length="153" mass="16294">MGTMSTELQALDEETCLSLLRGVPVGRVAWCAEDGTASILPVNFVMDGAAPVFRTAPGSKLDAVRAGRPLTFEADDLEPALRTAWSVLLTGTAEAVTDPSEVERLASLPLAPWPDSPRPFLVRLTPDKITGRRIPLHPGGVSTEHIDPADESP</sequence>
<dbReference type="SUPFAM" id="SSF50475">
    <property type="entry name" value="FMN-binding split barrel"/>
    <property type="match status" value="1"/>
</dbReference>
<organism evidence="1 2">
    <name type="scientific">Actinomadura verrucosospora</name>
    <dbReference type="NCBI Taxonomy" id="46165"/>
    <lineage>
        <taxon>Bacteria</taxon>
        <taxon>Bacillati</taxon>
        <taxon>Actinomycetota</taxon>
        <taxon>Actinomycetes</taxon>
        <taxon>Streptosporangiales</taxon>
        <taxon>Thermomonosporaceae</taxon>
        <taxon>Actinomadura</taxon>
    </lineage>
</organism>
<gene>
    <name evidence="1" type="ORF">ACTIVE_8779</name>
</gene>